<keyword evidence="3" id="KW-1185">Reference proteome</keyword>
<reference evidence="2 3" key="1">
    <citation type="submission" date="2023-10" db="EMBL/GenBank/DDBJ databases">
        <title>A novel Glycoside Hydrolase 43-Like Enzyme from Clostrdium boliviensis is an Endo-xylanase, and a Candidate for Xylooligosaccharides Production from Different Xylan Substrates.</title>
        <authorList>
            <person name="Alvarez M.T."/>
            <person name="Rocabado-Villegas L.R."/>
            <person name="Salas-Veizaga D.M."/>
            <person name="Linares-Pasten J.A."/>
            <person name="Gudmundsdottir E.E."/>
            <person name="Hreggvidsson G.O."/>
            <person name="Adlercreutz P."/>
            <person name="Nordberg Karlsson E."/>
        </authorList>
    </citation>
    <scope>NUCLEOTIDE SEQUENCE [LARGE SCALE GENOMIC DNA]</scope>
    <source>
        <strain evidence="2 3">E-1</strain>
    </source>
</reference>
<dbReference type="Pfam" id="PF20323">
    <property type="entry name" value="DUF6618"/>
    <property type="match status" value="1"/>
</dbReference>
<dbReference type="PROSITE" id="PS50003">
    <property type="entry name" value="PH_DOMAIN"/>
    <property type="match status" value="1"/>
</dbReference>
<name>A0ABU4GPU7_9CLOT</name>
<accession>A0ABU4GPU7</accession>
<comment type="caution">
    <text evidence="2">The sequence shown here is derived from an EMBL/GenBank/DDBJ whole genome shotgun (WGS) entry which is preliminary data.</text>
</comment>
<dbReference type="Proteomes" id="UP001276854">
    <property type="component" value="Unassembled WGS sequence"/>
</dbReference>
<protein>
    <submittedName>
        <fullName evidence="2">DUF6618 family protein</fullName>
    </submittedName>
</protein>
<dbReference type="InterPro" id="IPR001849">
    <property type="entry name" value="PH_domain"/>
</dbReference>
<proteinExistence type="predicted"/>
<dbReference type="InterPro" id="IPR046726">
    <property type="entry name" value="DUF6618"/>
</dbReference>
<dbReference type="EMBL" id="JAWONS010000280">
    <property type="protein sequence ID" value="MDW2799661.1"/>
    <property type="molecule type" value="Genomic_DNA"/>
</dbReference>
<sequence>MSILFQAKTSENSRSSWTGEIRTLQIDHEPFEVEVSARGSYFHLLIGSHAYGNYICIPNWDVGTELAQLSDFFWNQERLRSTKLKKTDACSVAYALLELSKYINL</sequence>
<evidence type="ECO:0000259" key="1">
    <source>
        <dbReference type="PROSITE" id="PS50003"/>
    </source>
</evidence>
<feature type="domain" description="PH" evidence="1">
    <location>
        <begin position="1"/>
        <end position="26"/>
    </location>
</feature>
<gene>
    <name evidence="2" type="ORF">RZO55_18970</name>
</gene>
<organism evidence="2 3">
    <name type="scientific">Clostridium boliviensis</name>
    <dbReference type="NCBI Taxonomy" id="318465"/>
    <lineage>
        <taxon>Bacteria</taxon>
        <taxon>Bacillati</taxon>
        <taxon>Bacillota</taxon>
        <taxon>Clostridia</taxon>
        <taxon>Eubacteriales</taxon>
        <taxon>Clostridiaceae</taxon>
        <taxon>Clostridium</taxon>
    </lineage>
</organism>
<evidence type="ECO:0000313" key="2">
    <source>
        <dbReference type="EMBL" id="MDW2799661.1"/>
    </source>
</evidence>
<dbReference type="RefSeq" id="WP_318065847.1">
    <property type="nucleotide sequence ID" value="NZ_JAWONS010000280.1"/>
</dbReference>
<evidence type="ECO:0000313" key="3">
    <source>
        <dbReference type="Proteomes" id="UP001276854"/>
    </source>
</evidence>